<feature type="compositionally biased region" description="Polar residues" evidence="1">
    <location>
        <begin position="103"/>
        <end position="113"/>
    </location>
</feature>
<protein>
    <submittedName>
        <fullName evidence="3">Uncharacterized protein</fullName>
    </submittedName>
</protein>
<keyword evidence="2" id="KW-0472">Membrane</keyword>
<feature type="transmembrane region" description="Helical" evidence="2">
    <location>
        <begin position="35"/>
        <end position="59"/>
    </location>
</feature>
<dbReference type="AlphaFoldDB" id="A0A521FZM0"/>
<evidence type="ECO:0000313" key="4">
    <source>
        <dbReference type="Proteomes" id="UP000316238"/>
    </source>
</evidence>
<gene>
    <name evidence="3" type="ORF">CDV28_13521</name>
</gene>
<feature type="compositionally biased region" description="Basic and acidic residues" evidence="1">
    <location>
        <begin position="114"/>
        <end position="128"/>
    </location>
</feature>
<keyword evidence="2" id="KW-1133">Transmembrane helix</keyword>
<evidence type="ECO:0000313" key="3">
    <source>
        <dbReference type="EMBL" id="TAA74212.1"/>
    </source>
</evidence>
<evidence type="ECO:0000256" key="2">
    <source>
        <dbReference type="SAM" id="Phobius"/>
    </source>
</evidence>
<keyword evidence="4" id="KW-1185">Reference proteome</keyword>
<dbReference type="Proteomes" id="UP000316238">
    <property type="component" value="Unassembled WGS sequence"/>
</dbReference>
<sequence length="128" mass="14838">MKTMYERVTFVLAAAVYLFFHLRGGKTIGEMLTGTIMQLLTTAPYCIGFTWILTRMISYPHHGKELAWDRIARIFFAIGIFFGFFFALYENADHAENERLRQEQSQPSILTTRNPEHAPVHRKKAPLD</sequence>
<feature type="transmembrane region" description="Helical" evidence="2">
    <location>
        <begin position="71"/>
        <end position="89"/>
    </location>
</feature>
<feature type="region of interest" description="Disordered" evidence="1">
    <location>
        <begin position="97"/>
        <end position="128"/>
    </location>
</feature>
<proteinExistence type="predicted"/>
<name>A0A521FZM0_9BACT</name>
<accession>A0A521FZM0</accession>
<reference evidence="3" key="1">
    <citation type="submission" date="2017-07" db="EMBL/GenBank/DDBJ databases">
        <title>The cable genome - Insights into the physiology and evolution of filamentous bacteria capable of sulfide oxidation via long distance electron transfer.</title>
        <authorList>
            <person name="Thorup C."/>
            <person name="Bjerg J.T."/>
            <person name="Schreiber L."/>
            <person name="Nielsen L.P."/>
            <person name="Kjeldsen K.U."/>
            <person name="Boesen T."/>
            <person name="Boggild A."/>
            <person name="Meysman F."/>
            <person name="Geelhoed J."/>
            <person name="Schramm A."/>
        </authorList>
    </citation>
    <scope>NUCLEOTIDE SEQUENCE [LARGE SCALE GENOMIC DNA]</scope>
    <source>
        <strain evidence="3">GS</strain>
    </source>
</reference>
<dbReference type="EMBL" id="NQJD01000035">
    <property type="protein sequence ID" value="TAA74212.1"/>
    <property type="molecule type" value="Genomic_DNA"/>
</dbReference>
<keyword evidence="2" id="KW-0812">Transmembrane</keyword>
<organism evidence="3 4">
    <name type="scientific">Candidatus Electronema aureum</name>
    <dbReference type="NCBI Taxonomy" id="2005002"/>
    <lineage>
        <taxon>Bacteria</taxon>
        <taxon>Pseudomonadati</taxon>
        <taxon>Thermodesulfobacteriota</taxon>
        <taxon>Desulfobulbia</taxon>
        <taxon>Desulfobulbales</taxon>
        <taxon>Desulfobulbaceae</taxon>
        <taxon>Candidatus Electronema</taxon>
    </lineage>
</organism>
<comment type="caution">
    <text evidence="3">The sequence shown here is derived from an EMBL/GenBank/DDBJ whole genome shotgun (WGS) entry which is preliminary data.</text>
</comment>
<evidence type="ECO:0000256" key="1">
    <source>
        <dbReference type="SAM" id="MobiDB-lite"/>
    </source>
</evidence>